<dbReference type="Proteomes" id="UP000525652">
    <property type="component" value="Unassembled WGS sequence"/>
</dbReference>
<dbReference type="HAMAP" id="MF_00361">
    <property type="entry name" value="NAD_kinase"/>
    <property type="match status" value="1"/>
</dbReference>
<feature type="binding site" evidence="6">
    <location>
        <begin position="61"/>
        <end position="62"/>
    </location>
    <ligand>
        <name>NAD(+)</name>
        <dbReference type="ChEBI" id="CHEBI:57540"/>
    </ligand>
</feature>
<dbReference type="GO" id="GO:0019674">
    <property type="term" value="P:NAD+ metabolic process"/>
    <property type="evidence" value="ECO:0007669"/>
    <property type="project" value="InterPro"/>
</dbReference>
<feature type="active site" description="Proton acceptor" evidence="6">
    <location>
        <position position="61"/>
    </location>
</feature>
<dbReference type="PANTHER" id="PTHR20275">
    <property type="entry name" value="NAD KINASE"/>
    <property type="match status" value="1"/>
</dbReference>
<comment type="caution">
    <text evidence="7">The sequence shown here is derived from an EMBL/GenBank/DDBJ whole genome shotgun (WGS) entry which is preliminary data.</text>
</comment>
<dbReference type="InterPro" id="IPR017438">
    <property type="entry name" value="ATP-NAD_kinase_N"/>
</dbReference>
<sequence length="276" mass="30250">MKPLRTVALVVNRQKSGAREIGDQLKQLGQDRGVEMRITEEHPLPNGYLQGCDAVCAIGGDGTFLGVVPQAVEYGVKVLGVNLGKLGFLVTFSPDGIAREFGRILDGDYEIEDRTLLEACDPEGERRICLNDVVVKQTASSRMMMLEVFANGDFVNEFACDGLIYSTPTGSTAYNLSAGGPIVHPDVQGITLTPICPHTLSNRSVIFSMGTEIEVRTDLEACSPQVTLDGHLRFTESIAFPLRIRVPSTTVTLIHGKDYSHFLTVRTKLHWRENTL</sequence>
<evidence type="ECO:0000256" key="6">
    <source>
        <dbReference type="HAMAP-Rule" id="MF_00361"/>
    </source>
</evidence>
<reference evidence="7 8" key="1">
    <citation type="submission" date="2020-07" db="EMBL/GenBank/DDBJ databases">
        <authorList>
            <person name="Feng X."/>
        </authorList>
    </citation>
    <scope>NUCLEOTIDE SEQUENCE [LARGE SCALE GENOMIC DNA]</scope>
    <source>
        <strain evidence="7 8">JCM14086</strain>
    </source>
</reference>
<dbReference type="SUPFAM" id="SSF111331">
    <property type="entry name" value="NAD kinase/diacylglycerol kinase-like"/>
    <property type="match status" value="1"/>
</dbReference>
<evidence type="ECO:0000256" key="5">
    <source>
        <dbReference type="ARBA" id="ARBA00047925"/>
    </source>
</evidence>
<feature type="binding site" evidence="6">
    <location>
        <begin position="131"/>
        <end position="132"/>
    </location>
    <ligand>
        <name>NAD(+)</name>
        <dbReference type="ChEBI" id="CHEBI:57540"/>
    </ligand>
</feature>
<dbReference type="GO" id="GO:0006741">
    <property type="term" value="P:NADP+ biosynthetic process"/>
    <property type="evidence" value="ECO:0007669"/>
    <property type="project" value="UniProtKB-UniRule"/>
</dbReference>
<keyword evidence="1 6" id="KW-0808">Transferase</keyword>
<dbReference type="Pfam" id="PF20143">
    <property type="entry name" value="NAD_kinase_C"/>
    <property type="match status" value="1"/>
</dbReference>
<dbReference type="Pfam" id="PF01513">
    <property type="entry name" value="NAD_kinase"/>
    <property type="match status" value="1"/>
</dbReference>
<dbReference type="Gene3D" id="2.60.200.30">
    <property type="entry name" value="Probable inorganic polyphosphate/atp-NAD kinase, domain 2"/>
    <property type="match status" value="1"/>
</dbReference>
<dbReference type="PANTHER" id="PTHR20275:SF0">
    <property type="entry name" value="NAD KINASE"/>
    <property type="match status" value="1"/>
</dbReference>
<comment type="similarity">
    <text evidence="6">Belongs to the NAD kinase family.</text>
</comment>
<evidence type="ECO:0000313" key="7">
    <source>
        <dbReference type="EMBL" id="MBC2601938.1"/>
    </source>
</evidence>
<dbReference type="GO" id="GO:0051287">
    <property type="term" value="F:NAD binding"/>
    <property type="evidence" value="ECO:0007669"/>
    <property type="project" value="UniProtKB-ARBA"/>
</dbReference>
<dbReference type="InterPro" id="IPR016064">
    <property type="entry name" value="NAD/diacylglycerol_kinase_sf"/>
</dbReference>
<name>A0A7X1E4F7_9BACT</name>
<evidence type="ECO:0000313" key="8">
    <source>
        <dbReference type="Proteomes" id="UP000525652"/>
    </source>
</evidence>
<dbReference type="GO" id="GO:0046872">
    <property type="term" value="F:metal ion binding"/>
    <property type="evidence" value="ECO:0007669"/>
    <property type="project" value="UniProtKB-UniRule"/>
</dbReference>
<comment type="subcellular location">
    <subcellularLocation>
        <location evidence="6">Cytoplasm</location>
    </subcellularLocation>
</comment>
<feature type="binding site" evidence="6">
    <location>
        <begin position="172"/>
        <end position="177"/>
    </location>
    <ligand>
        <name>NAD(+)</name>
        <dbReference type="ChEBI" id="CHEBI:57540"/>
    </ligand>
</feature>
<keyword evidence="8" id="KW-1185">Reference proteome</keyword>
<evidence type="ECO:0000256" key="4">
    <source>
        <dbReference type="ARBA" id="ARBA00023027"/>
    </source>
</evidence>
<proteinExistence type="inferred from homology"/>
<keyword evidence="6" id="KW-0547">Nucleotide-binding</keyword>
<dbReference type="GO" id="GO:0005737">
    <property type="term" value="C:cytoplasm"/>
    <property type="evidence" value="ECO:0007669"/>
    <property type="project" value="UniProtKB-SubCell"/>
</dbReference>
<keyword evidence="3 6" id="KW-0521">NADP</keyword>
<dbReference type="InterPro" id="IPR002504">
    <property type="entry name" value="NADK"/>
</dbReference>
<protein>
    <recommendedName>
        <fullName evidence="6">NAD kinase</fullName>
        <ecNumber evidence="6">2.7.1.23</ecNumber>
    </recommendedName>
    <alternativeName>
        <fullName evidence="6">ATP-dependent NAD kinase</fullName>
    </alternativeName>
</protein>
<accession>A0A7X1E4F7</accession>
<comment type="catalytic activity">
    <reaction evidence="5 6">
        <text>NAD(+) + ATP = ADP + NADP(+) + H(+)</text>
        <dbReference type="Rhea" id="RHEA:18629"/>
        <dbReference type="ChEBI" id="CHEBI:15378"/>
        <dbReference type="ChEBI" id="CHEBI:30616"/>
        <dbReference type="ChEBI" id="CHEBI:57540"/>
        <dbReference type="ChEBI" id="CHEBI:58349"/>
        <dbReference type="ChEBI" id="CHEBI:456216"/>
        <dbReference type="EC" id="2.7.1.23"/>
    </reaction>
</comment>
<dbReference type="RefSeq" id="WP_185692638.1">
    <property type="nucleotide sequence ID" value="NZ_JACHVA010000080.1"/>
</dbReference>
<evidence type="ECO:0000256" key="3">
    <source>
        <dbReference type="ARBA" id="ARBA00022857"/>
    </source>
</evidence>
<comment type="function">
    <text evidence="6">Involved in the regulation of the intracellular balance of NAD and NADP, and is a key enzyme in the biosynthesis of NADP. Catalyzes specifically the phosphorylation on 2'-hydroxyl of the adenosine moiety of NAD to yield NADP.</text>
</comment>
<feature type="binding site" evidence="6">
    <location>
        <position position="161"/>
    </location>
    <ligand>
        <name>NAD(+)</name>
        <dbReference type="ChEBI" id="CHEBI:57540"/>
    </ligand>
</feature>
<gene>
    <name evidence="6" type="primary">nadK</name>
    <name evidence="7" type="ORF">H5P30_09110</name>
</gene>
<feature type="binding site" evidence="6">
    <location>
        <position position="142"/>
    </location>
    <ligand>
        <name>NAD(+)</name>
        <dbReference type="ChEBI" id="CHEBI:57540"/>
    </ligand>
</feature>
<evidence type="ECO:0000256" key="2">
    <source>
        <dbReference type="ARBA" id="ARBA00022777"/>
    </source>
</evidence>
<evidence type="ECO:0000256" key="1">
    <source>
        <dbReference type="ARBA" id="ARBA00022679"/>
    </source>
</evidence>
<dbReference type="GO" id="GO:0005524">
    <property type="term" value="F:ATP binding"/>
    <property type="evidence" value="ECO:0007669"/>
    <property type="project" value="UniProtKB-KW"/>
</dbReference>
<dbReference type="EC" id="2.7.1.23" evidence="6"/>
<keyword evidence="2 6" id="KW-0418">Kinase</keyword>
<keyword evidence="6" id="KW-0963">Cytoplasm</keyword>
<keyword evidence="4 6" id="KW-0520">NAD</keyword>
<dbReference type="InterPro" id="IPR017437">
    <property type="entry name" value="ATP-NAD_kinase_PpnK-typ_C"/>
</dbReference>
<comment type="cofactor">
    <cofactor evidence="6">
        <name>a divalent metal cation</name>
        <dbReference type="ChEBI" id="CHEBI:60240"/>
    </cofactor>
</comment>
<dbReference type="EMBL" id="JACHVA010000080">
    <property type="protein sequence ID" value="MBC2601938.1"/>
    <property type="molecule type" value="Genomic_DNA"/>
</dbReference>
<dbReference type="GO" id="GO:0003951">
    <property type="term" value="F:NAD+ kinase activity"/>
    <property type="evidence" value="ECO:0007669"/>
    <property type="project" value="UniProtKB-UniRule"/>
</dbReference>
<dbReference type="Gene3D" id="3.40.50.10330">
    <property type="entry name" value="Probable inorganic polyphosphate/atp-NAD kinase, domain 1"/>
    <property type="match status" value="1"/>
</dbReference>
<organism evidence="7 8">
    <name type="scientific">Puniceicoccus vermicola</name>
    <dbReference type="NCBI Taxonomy" id="388746"/>
    <lineage>
        <taxon>Bacteria</taxon>
        <taxon>Pseudomonadati</taxon>
        <taxon>Verrucomicrobiota</taxon>
        <taxon>Opitutia</taxon>
        <taxon>Puniceicoccales</taxon>
        <taxon>Puniceicoccaceae</taxon>
        <taxon>Puniceicoccus</taxon>
    </lineage>
</organism>
<comment type="caution">
    <text evidence="6">Lacks conserved residue(s) required for the propagation of feature annotation.</text>
</comment>
<keyword evidence="6" id="KW-0067">ATP-binding</keyword>
<dbReference type="AlphaFoldDB" id="A0A7X1E4F7"/>